<evidence type="ECO:0000256" key="1">
    <source>
        <dbReference type="ARBA" id="ARBA00004273"/>
    </source>
</evidence>
<evidence type="ECO:0000256" key="4">
    <source>
        <dbReference type="ARBA" id="ARBA00022692"/>
    </source>
</evidence>
<feature type="compositionally biased region" description="Polar residues" evidence="9">
    <location>
        <begin position="17"/>
        <end position="27"/>
    </location>
</feature>
<feature type="compositionally biased region" description="Basic and acidic residues" evidence="9">
    <location>
        <begin position="186"/>
        <end position="201"/>
    </location>
</feature>
<evidence type="ECO:0000256" key="7">
    <source>
        <dbReference type="ARBA" id="ARBA00023128"/>
    </source>
</evidence>
<comment type="subcellular location">
    <subcellularLocation>
        <location evidence="1">Mitochondrion inner membrane</location>
    </subcellularLocation>
</comment>
<keyword evidence="7" id="KW-0496">Mitochondrion</keyword>
<dbReference type="Proteomes" id="UP000664203">
    <property type="component" value="Unassembled WGS sequence"/>
</dbReference>
<evidence type="ECO:0000256" key="9">
    <source>
        <dbReference type="SAM" id="MobiDB-lite"/>
    </source>
</evidence>
<keyword evidence="5" id="KW-0999">Mitochondrion inner membrane</keyword>
<evidence type="ECO:0000256" key="3">
    <source>
        <dbReference type="ARBA" id="ARBA00017689"/>
    </source>
</evidence>
<proteinExistence type="inferred from homology"/>
<dbReference type="EMBL" id="CAJPDR010000188">
    <property type="protein sequence ID" value="CAF9924352.1"/>
    <property type="molecule type" value="Genomic_DNA"/>
</dbReference>
<evidence type="ECO:0000256" key="5">
    <source>
        <dbReference type="ARBA" id="ARBA00022792"/>
    </source>
</evidence>
<protein>
    <recommendedName>
        <fullName evidence="3">Cytochrome c oxidase assembly protein COX20, mitochondrial</fullName>
    </recommendedName>
</protein>
<comment type="similarity">
    <text evidence="2">Belongs to the COX20 family.</text>
</comment>
<organism evidence="10 11">
    <name type="scientific">Alectoria fallacina</name>
    <dbReference type="NCBI Taxonomy" id="1903189"/>
    <lineage>
        <taxon>Eukaryota</taxon>
        <taxon>Fungi</taxon>
        <taxon>Dikarya</taxon>
        <taxon>Ascomycota</taxon>
        <taxon>Pezizomycotina</taxon>
        <taxon>Lecanoromycetes</taxon>
        <taxon>OSLEUM clade</taxon>
        <taxon>Lecanoromycetidae</taxon>
        <taxon>Lecanorales</taxon>
        <taxon>Lecanorineae</taxon>
        <taxon>Parmeliaceae</taxon>
        <taxon>Alectoria</taxon>
    </lineage>
</organism>
<keyword evidence="4" id="KW-0812">Transmembrane</keyword>
<keyword evidence="8" id="KW-0472">Membrane</keyword>
<feature type="compositionally biased region" description="Basic and acidic residues" evidence="9">
    <location>
        <begin position="1"/>
        <end position="10"/>
    </location>
</feature>
<feature type="region of interest" description="Disordered" evidence="9">
    <location>
        <begin position="1"/>
        <end position="36"/>
    </location>
</feature>
<dbReference type="GO" id="GO:0005743">
    <property type="term" value="C:mitochondrial inner membrane"/>
    <property type="evidence" value="ECO:0007669"/>
    <property type="project" value="UniProtKB-SubCell"/>
</dbReference>
<evidence type="ECO:0000313" key="10">
    <source>
        <dbReference type="EMBL" id="CAF9924352.1"/>
    </source>
</evidence>
<dbReference type="InterPro" id="IPR022533">
    <property type="entry name" value="Cox20"/>
</dbReference>
<evidence type="ECO:0000313" key="11">
    <source>
        <dbReference type="Proteomes" id="UP000664203"/>
    </source>
</evidence>
<dbReference type="Pfam" id="PF12597">
    <property type="entry name" value="Cox20"/>
    <property type="match status" value="1"/>
</dbReference>
<comment type="caution">
    <text evidence="10">The sequence shown here is derived from an EMBL/GenBank/DDBJ whole genome shotgun (WGS) entry which is preliminary data.</text>
</comment>
<evidence type="ECO:0000256" key="6">
    <source>
        <dbReference type="ARBA" id="ARBA00022989"/>
    </source>
</evidence>
<feature type="region of interest" description="Disordered" evidence="9">
    <location>
        <begin position="154"/>
        <end position="201"/>
    </location>
</feature>
<feature type="compositionally biased region" description="Basic and acidic residues" evidence="9">
    <location>
        <begin position="154"/>
        <end position="176"/>
    </location>
</feature>
<dbReference type="GO" id="GO:0033617">
    <property type="term" value="P:mitochondrial respiratory chain complex IV assembly"/>
    <property type="evidence" value="ECO:0007669"/>
    <property type="project" value="InterPro"/>
</dbReference>
<keyword evidence="6" id="KW-1133">Transmembrane helix</keyword>
<keyword evidence="11" id="KW-1185">Reference proteome</keyword>
<name>A0A8H3IDT2_9LECA</name>
<dbReference type="OrthoDB" id="14603at2759"/>
<sequence length="201" mass="21251">MAADSREDATAKPPQPSKSTTSLSNGTAREPYAVPVAPPNANALPGGAGLNTAGGRMKEAGYFDALRRMKLSDFQEVHEKPCVRDALLTGIGGGFGIGGVRAILGGTFASLHLARHDPDGYSLCVENLQLGGWVLRDRVLHNVRILPEEETVRDAGNEEGCRGDRSEAGREAEESRGGQSSSEVGQGRELRNAPARPFDDG</sequence>
<dbReference type="AlphaFoldDB" id="A0A8H3IDT2"/>
<gene>
    <name evidence="10" type="ORF">ALECFALPRED_002732</name>
</gene>
<evidence type="ECO:0000256" key="8">
    <source>
        <dbReference type="ARBA" id="ARBA00023136"/>
    </source>
</evidence>
<accession>A0A8H3IDT2</accession>
<evidence type="ECO:0000256" key="2">
    <source>
        <dbReference type="ARBA" id="ARBA00009575"/>
    </source>
</evidence>
<reference evidence="10" key="1">
    <citation type="submission" date="2021-03" db="EMBL/GenBank/DDBJ databases">
        <authorList>
            <person name="Tagirdzhanova G."/>
        </authorList>
    </citation>
    <scope>NUCLEOTIDE SEQUENCE</scope>
</reference>